<dbReference type="Gene3D" id="3.30.1490.20">
    <property type="entry name" value="ATP-grasp fold, A domain"/>
    <property type="match status" value="1"/>
</dbReference>
<accession>A0A7U4STD7</accession>
<reference evidence="4 5" key="1">
    <citation type="submission" date="2020-12" db="EMBL/GenBank/DDBJ databases">
        <title>FDA dAtabase for Regulatory Grade micrObial Sequences (FDA-ARGOS): Supporting development and validation of Infectious Disease Dx tests.</title>
        <authorList>
            <person name="Nelson B."/>
            <person name="Plummer A."/>
            <person name="Tallon L."/>
            <person name="Sadzewicz L."/>
            <person name="Zhao X."/>
            <person name="Boylan J."/>
            <person name="Ott S."/>
            <person name="Bowen H."/>
            <person name="Vavikolanu K."/>
            <person name="Mehta A."/>
            <person name="Aluvathingal J."/>
            <person name="Nadendla S."/>
            <person name="Myers T."/>
            <person name="Yan Y."/>
            <person name="Sichtig H."/>
        </authorList>
    </citation>
    <scope>NUCLEOTIDE SEQUENCE [LARGE SCALE GENOMIC DNA]</scope>
    <source>
        <strain evidence="4 5">FDAARGOS_899</strain>
    </source>
</reference>
<accession>A0A7T2U2D1</accession>
<dbReference type="EMBL" id="CP065686">
    <property type="protein sequence ID" value="QPS44432.1"/>
    <property type="molecule type" value="Genomic_DNA"/>
</dbReference>
<keyword evidence="3" id="KW-0067">ATP-binding</keyword>
<dbReference type="PROSITE" id="PS50975">
    <property type="entry name" value="ATP_GRASP"/>
    <property type="match status" value="1"/>
</dbReference>
<dbReference type="GO" id="GO:0046872">
    <property type="term" value="F:metal ion binding"/>
    <property type="evidence" value="ECO:0007669"/>
    <property type="project" value="InterPro"/>
</dbReference>
<dbReference type="Gene3D" id="3.30.470.20">
    <property type="entry name" value="ATP-grasp fold, B domain"/>
    <property type="match status" value="1"/>
</dbReference>
<keyword evidence="1" id="KW-0436">Ligase</keyword>
<dbReference type="Gene3D" id="3.40.50.20">
    <property type="match status" value="1"/>
</dbReference>
<sequence>MNPHVLVMNRWPQYRNDRQWDHELCCYDDIVAPHCDVSYLCDDEGRRGVPATADPSRVHAVADFDDIGALLERVASVIDIHGPITHVLAFSEYLLDSAAVVRAHFGIPGHWPDDVDRFRDKTEMKRLLRAAGIRVPAWFACDGADDVDARALELGFPLILKPVRGASSKGVLKVASADAWRRVVETSDLRGFEIEEYIDGDILHVDGVVDAAGRSVFASVSRYVSSCLDFESGAPLGSVVQTESPATAACRSFAAACLQALGLRSSAFHLELFDRNGELTFLEIGARVPGADVPYVLHRVFGVNLFRMWVDVVLGRPIQPLRPAATSGGWLTIPRPGPLPRKVIAAPSLIGRVPGLYRELVPAAGEMLADTGGGYTHLQGGRFLVEGDSEAQVLASMSAIRAQYVLETVPA</sequence>
<dbReference type="GO" id="GO:0016874">
    <property type="term" value="F:ligase activity"/>
    <property type="evidence" value="ECO:0007669"/>
    <property type="project" value="UniProtKB-KW"/>
</dbReference>
<name>A0A7U4STD7_9BURK</name>
<dbReference type="SUPFAM" id="SSF56059">
    <property type="entry name" value="Glutathione synthetase ATP-binding domain-like"/>
    <property type="match status" value="1"/>
</dbReference>
<gene>
    <name evidence="4" type="ORF">I6G56_04840</name>
</gene>
<evidence type="ECO:0000313" key="5">
    <source>
        <dbReference type="Proteomes" id="UP000594943"/>
    </source>
</evidence>
<organism evidence="4 5">
    <name type="scientific">Burkholderia humptydooensis</name>
    <dbReference type="NCBI Taxonomy" id="430531"/>
    <lineage>
        <taxon>Bacteria</taxon>
        <taxon>Pseudomonadati</taxon>
        <taxon>Pseudomonadota</taxon>
        <taxon>Betaproteobacteria</taxon>
        <taxon>Burkholderiales</taxon>
        <taxon>Burkholderiaceae</taxon>
        <taxon>Burkholderia</taxon>
        <taxon>pseudomallei group</taxon>
    </lineage>
</organism>
<dbReference type="Proteomes" id="UP000594943">
    <property type="component" value="Chromosome 1"/>
</dbReference>
<protein>
    <submittedName>
        <fullName evidence="4">ATP-grasp domain-containing protein</fullName>
    </submittedName>
</protein>
<dbReference type="InterPro" id="IPR011761">
    <property type="entry name" value="ATP-grasp"/>
</dbReference>
<dbReference type="RefSeq" id="WP_006024664.1">
    <property type="nucleotide sequence ID" value="NZ_CP013380.1"/>
</dbReference>
<dbReference type="PANTHER" id="PTHR43585">
    <property type="entry name" value="FUMIPYRROLE BIOSYNTHESIS PROTEIN C"/>
    <property type="match status" value="1"/>
</dbReference>
<keyword evidence="2" id="KW-0547">Nucleotide-binding</keyword>
<evidence type="ECO:0000256" key="1">
    <source>
        <dbReference type="ARBA" id="ARBA00022598"/>
    </source>
</evidence>
<dbReference type="AlphaFoldDB" id="A0A7U4STD7"/>
<evidence type="ECO:0000256" key="2">
    <source>
        <dbReference type="ARBA" id="ARBA00022741"/>
    </source>
</evidence>
<dbReference type="PANTHER" id="PTHR43585:SF2">
    <property type="entry name" value="ATP-GRASP ENZYME FSQD"/>
    <property type="match status" value="1"/>
</dbReference>
<evidence type="ECO:0000313" key="4">
    <source>
        <dbReference type="EMBL" id="QPS44432.1"/>
    </source>
</evidence>
<dbReference type="GO" id="GO:0005524">
    <property type="term" value="F:ATP binding"/>
    <property type="evidence" value="ECO:0007669"/>
    <property type="project" value="UniProtKB-UniRule"/>
</dbReference>
<proteinExistence type="predicted"/>
<dbReference type="KEGG" id="bhg:I6G56_04840"/>
<dbReference type="InterPro" id="IPR013815">
    <property type="entry name" value="ATP_grasp_subdomain_1"/>
</dbReference>
<evidence type="ECO:0000256" key="3">
    <source>
        <dbReference type="ARBA" id="ARBA00022840"/>
    </source>
</evidence>
<dbReference type="Pfam" id="PF13535">
    <property type="entry name" value="ATP-grasp_4"/>
    <property type="match status" value="1"/>
</dbReference>
<dbReference type="InterPro" id="IPR052032">
    <property type="entry name" value="ATP-dep_AA_Ligase"/>
</dbReference>